<evidence type="ECO:0000256" key="3">
    <source>
        <dbReference type="ARBA" id="ARBA00022723"/>
    </source>
</evidence>
<feature type="domain" description="Cation-transporting P-type ATPase C-terminal" evidence="8">
    <location>
        <begin position="90"/>
        <end position="268"/>
    </location>
</feature>
<feature type="transmembrane region" description="Helical" evidence="7">
    <location>
        <begin position="90"/>
        <end position="107"/>
    </location>
</feature>
<dbReference type="AlphaFoldDB" id="A0AAD9BRC1"/>
<dbReference type="GO" id="GO:0051480">
    <property type="term" value="P:regulation of cytosolic calcium ion concentration"/>
    <property type="evidence" value="ECO:0007669"/>
    <property type="project" value="TreeGrafter"/>
</dbReference>
<feature type="transmembrane region" description="Helical" evidence="7">
    <location>
        <begin position="181"/>
        <end position="200"/>
    </location>
</feature>
<organism evidence="9 10">
    <name type="scientific">Dissostichus eleginoides</name>
    <name type="common">Patagonian toothfish</name>
    <name type="synonym">Dissostichus amissus</name>
    <dbReference type="NCBI Taxonomy" id="100907"/>
    <lineage>
        <taxon>Eukaryota</taxon>
        <taxon>Metazoa</taxon>
        <taxon>Chordata</taxon>
        <taxon>Craniata</taxon>
        <taxon>Vertebrata</taxon>
        <taxon>Euteleostomi</taxon>
        <taxon>Actinopterygii</taxon>
        <taxon>Neopterygii</taxon>
        <taxon>Teleostei</taxon>
        <taxon>Neoteleostei</taxon>
        <taxon>Acanthomorphata</taxon>
        <taxon>Eupercaria</taxon>
        <taxon>Perciformes</taxon>
        <taxon>Notothenioidei</taxon>
        <taxon>Nototheniidae</taxon>
        <taxon>Dissostichus</taxon>
    </lineage>
</organism>
<dbReference type="GO" id="GO:0030165">
    <property type="term" value="F:PDZ domain binding"/>
    <property type="evidence" value="ECO:0007669"/>
    <property type="project" value="TreeGrafter"/>
</dbReference>
<dbReference type="SUPFAM" id="SSF81665">
    <property type="entry name" value="Calcium ATPase, transmembrane domain M"/>
    <property type="match status" value="1"/>
</dbReference>
<evidence type="ECO:0000256" key="2">
    <source>
        <dbReference type="ARBA" id="ARBA00022692"/>
    </source>
</evidence>
<protein>
    <submittedName>
        <fullName evidence="9">Plasma membrane calcium-transporting ATPase 1</fullName>
    </submittedName>
</protein>
<sequence length="453" mass="50050">MQIGKAGIIDSTVLEKRQVVAVTGDGTNDGPALKKADFGFAKTIPIRKQILMKWSRNVYDSFCKYLQFRLTFFVVYSIMVFTGACINQDSPLTAVLSVWVCLMYVSISKPLATEPPMDALLLRKPYGPDKPLISPTITKNIVGHVIYQLTVIFTLIYHGEILFNIASGRNAPLHAPHAPPSVHYTIVFNTCVLMLIFNAINARKIHGERNVFKGIFKNTNFCVSFLGTLLAQILIVQFGGSAYSCVALNWQQWLVCGCLGLGSLLWGQRYPGGVLRGTDTYITALRLFRQRPSLPGSQHPCQPEAAKLYQTNYVRNSSVIGLLWAIFTILFGIVNVIIFSQPYWVGDGVDTPQAGYFGLFHFCVGDGISRDVVCEGSFTEFAAIPSTAFKAASFFIGMSMMLIVTCIACFSLFFLLGTSTVYKICGWMQALSALQGADYRFELIPVISEWSSG</sequence>
<dbReference type="GO" id="GO:0005886">
    <property type="term" value="C:plasma membrane"/>
    <property type="evidence" value="ECO:0007669"/>
    <property type="project" value="TreeGrafter"/>
</dbReference>
<dbReference type="GO" id="GO:0046872">
    <property type="term" value="F:metal ion binding"/>
    <property type="evidence" value="ECO:0007669"/>
    <property type="project" value="UniProtKB-KW"/>
</dbReference>
<dbReference type="Gene3D" id="1.20.1110.10">
    <property type="entry name" value="Calcium-transporting ATPase, transmembrane domain"/>
    <property type="match status" value="1"/>
</dbReference>
<feature type="transmembrane region" description="Helical" evidence="7">
    <location>
        <begin position="66"/>
        <end position="84"/>
    </location>
</feature>
<dbReference type="Pfam" id="PF00689">
    <property type="entry name" value="Cation_ATPase_C"/>
    <property type="match status" value="1"/>
</dbReference>
<feature type="transmembrane region" description="Helical" evidence="7">
    <location>
        <begin position="221"/>
        <end position="244"/>
    </location>
</feature>
<gene>
    <name evidence="9" type="ORF">KUDE01_028355</name>
</gene>
<dbReference type="GO" id="GO:0005388">
    <property type="term" value="F:P-type calcium transporter activity"/>
    <property type="evidence" value="ECO:0007669"/>
    <property type="project" value="TreeGrafter"/>
</dbReference>
<dbReference type="Proteomes" id="UP001228049">
    <property type="component" value="Unassembled WGS sequence"/>
</dbReference>
<keyword evidence="2 7" id="KW-0812">Transmembrane</keyword>
<evidence type="ECO:0000259" key="8">
    <source>
        <dbReference type="Pfam" id="PF00689"/>
    </source>
</evidence>
<evidence type="ECO:0000256" key="6">
    <source>
        <dbReference type="ARBA" id="ARBA00023136"/>
    </source>
</evidence>
<keyword evidence="3" id="KW-0479">Metal-binding</keyword>
<dbReference type="Pfam" id="PF10242">
    <property type="entry name" value="L_HMGIC_fpl"/>
    <property type="match status" value="1"/>
</dbReference>
<feature type="transmembrane region" description="Helical" evidence="7">
    <location>
        <begin position="250"/>
        <end position="267"/>
    </location>
</feature>
<dbReference type="InterPro" id="IPR019372">
    <property type="entry name" value="LHFPL"/>
</dbReference>
<evidence type="ECO:0000313" key="9">
    <source>
        <dbReference type="EMBL" id="KAK1887567.1"/>
    </source>
</evidence>
<keyword evidence="5 7" id="KW-1133">Transmembrane helix</keyword>
<evidence type="ECO:0000256" key="5">
    <source>
        <dbReference type="ARBA" id="ARBA00022989"/>
    </source>
</evidence>
<keyword evidence="6 7" id="KW-0472">Membrane</keyword>
<comment type="caution">
    <text evidence="9">The sequence shown here is derived from an EMBL/GenBank/DDBJ whole genome shotgun (WGS) entry which is preliminary data.</text>
</comment>
<name>A0AAD9BRC1_DISEL</name>
<comment type="subcellular location">
    <subcellularLocation>
        <location evidence="1">Membrane</location>
        <topology evidence="1">Multi-pass membrane protein</topology>
    </subcellularLocation>
</comment>
<dbReference type="InterPro" id="IPR006068">
    <property type="entry name" value="ATPase_P-typ_cation-transptr_C"/>
</dbReference>
<keyword evidence="4" id="KW-0460">Magnesium</keyword>
<evidence type="ECO:0000256" key="7">
    <source>
        <dbReference type="SAM" id="Phobius"/>
    </source>
</evidence>
<evidence type="ECO:0000256" key="1">
    <source>
        <dbReference type="ARBA" id="ARBA00004141"/>
    </source>
</evidence>
<keyword evidence="10" id="KW-1185">Reference proteome</keyword>
<evidence type="ECO:0000256" key="4">
    <source>
        <dbReference type="ARBA" id="ARBA00022842"/>
    </source>
</evidence>
<feature type="transmembrane region" description="Helical" evidence="7">
    <location>
        <begin position="319"/>
        <end position="339"/>
    </location>
</feature>
<dbReference type="SUPFAM" id="SSF56784">
    <property type="entry name" value="HAD-like"/>
    <property type="match status" value="1"/>
</dbReference>
<feature type="non-terminal residue" evidence="9">
    <location>
        <position position="453"/>
    </location>
</feature>
<proteinExistence type="predicted"/>
<dbReference type="InterPro" id="IPR023214">
    <property type="entry name" value="HAD_sf"/>
</dbReference>
<feature type="transmembrane region" description="Helical" evidence="7">
    <location>
        <begin position="394"/>
        <end position="416"/>
    </location>
</feature>
<feature type="transmembrane region" description="Helical" evidence="7">
    <location>
        <begin position="145"/>
        <end position="166"/>
    </location>
</feature>
<dbReference type="Gene3D" id="3.40.50.1000">
    <property type="entry name" value="HAD superfamily/HAD-like"/>
    <property type="match status" value="1"/>
</dbReference>
<dbReference type="InterPro" id="IPR036412">
    <property type="entry name" value="HAD-like_sf"/>
</dbReference>
<dbReference type="InterPro" id="IPR023298">
    <property type="entry name" value="ATPase_P-typ_TM_dom_sf"/>
</dbReference>
<dbReference type="EMBL" id="JASDAP010000018">
    <property type="protein sequence ID" value="KAK1887567.1"/>
    <property type="molecule type" value="Genomic_DNA"/>
</dbReference>
<accession>A0AAD9BRC1</accession>
<dbReference type="PANTHER" id="PTHR24093:SF245">
    <property type="entry name" value="PLASMA MEMBRANE CALCIUM-TRANSPORTING ATPASE 1"/>
    <property type="match status" value="1"/>
</dbReference>
<evidence type="ECO:0000313" key="10">
    <source>
        <dbReference type="Proteomes" id="UP001228049"/>
    </source>
</evidence>
<reference evidence="9" key="1">
    <citation type="submission" date="2023-04" db="EMBL/GenBank/DDBJ databases">
        <title>Chromosome-level genome of Chaenocephalus aceratus.</title>
        <authorList>
            <person name="Park H."/>
        </authorList>
    </citation>
    <scope>NUCLEOTIDE SEQUENCE</scope>
    <source>
        <strain evidence="9">DE</strain>
        <tissue evidence="9">Muscle</tissue>
    </source>
</reference>
<dbReference type="PANTHER" id="PTHR24093">
    <property type="entry name" value="CATION TRANSPORTING ATPASE"/>
    <property type="match status" value="1"/>
</dbReference>